<dbReference type="Pfam" id="PF16087">
    <property type="entry name" value="DUF4817"/>
    <property type="match status" value="1"/>
</dbReference>
<evidence type="ECO:0000259" key="2">
    <source>
        <dbReference type="Pfam" id="PF16087"/>
    </source>
</evidence>
<dbReference type="PANTHER" id="PTHR47326">
    <property type="entry name" value="TRANSPOSABLE ELEMENT TC3 TRANSPOSASE-LIKE PROTEIN"/>
    <property type="match status" value="1"/>
</dbReference>
<evidence type="ECO:0000256" key="1">
    <source>
        <dbReference type="SAM" id="SignalP"/>
    </source>
</evidence>
<proteinExistence type="predicted"/>
<keyword evidence="4" id="KW-1185">Reference proteome</keyword>
<sequence length="342" mass="38173">MSSIKFLTIILFFSASISLSDSSVFRQRQKIPKERITDTDKLIPIKIGAILPATAFEQIKRQYDKALIDTANNINKGKFNRFAFTNLYKLEAQKHVMALAASPLNVLKTLCDKVLPHNVTAIIYMTNSPVYGSNAASAQYMLQLTGYLGLPVIAWNVDNVGLEQVAGGTRIAAPPRGECERKAKSAARLYRERFPEGPHHTGQTILKVLKRLRETGCVTSRPRVCRPRNVGRKVQPEYVLSYALAHPQSSTKMISENCSLSESRGVWTILNESGAHTYRSTPVQGLLPRDAERRYTWCNFVINNLKDHLTFLADIIWTDDAFFSRNGTTVVGASAGCNKRLP</sequence>
<dbReference type="Gene3D" id="3.40.50.2300">
    <property type="match status" value="1"/>
</dbReference>
<dbReference type="OrthoDB" id="5984008at2759"/>
<name>A0A4Y2HRL2_ARAVE</name>
<dbReference type="InterPro" id="IPR032135">
    <property type="entry name" value="DUF4817"/>
</dbReference>
<accession>A0A4Y2HRL2</accession>
<dbReference type="EMBL" id="BGPR01002119">
    <property type="protein sequence ID" value="GBM68046.1"/>
    <property type="molecule type" value="Genomic_DNA"/>
</dbReference>
<dbReference type="Proteomes" id="UP000499080">
    <property type="component" value="Unassembled WGS sequence"/>
</dbReference>
<protein>
    <recommendedName>
        <fullName evidence="2">DUF4817 domain-containing protein</fullName>
    </recommendedName>
</protein>
<evidence type="ECO:0000313" key="3">
    <source>
        <dbReference type="EMBL" id="GBM68046.1"/>
    </source>
</evidence>
<reference evidence="3 4" key="1">
    <citation type="journal article" date="2019" name="Sci. Rep.">
        <title>Orb-weaving spider Araneus ventricosus genome elucidates the spidroin gene catalogue.</title>
        <authorList>
            <person name="Kono N."/>
            <person name="Nakamura H."/>
            <person name="Ohtoshi R."/>
            <person name="Moran D.A.P."/>
            <person name="Shinohara A."/>
            <person name="Yoshida Y."/>
            <person name="Fujiwara M."/>
            <person name="Mori M."/>
            <person name="Tomita M."/>
            <person name="Arakawa K."/>
        </authorList>
    </citation>
    <scope>NUCLEOTIDE SEQUENCE [LARGE SCALE GENOMIC DNA]</scope>
</reference>
<dbReference type="AlphaFoldDB" id="A0A4Y2HRL2"/>
<feature type="signal peptide" evidence="1">
    <location>
        <begin position="1"/>
        <end position="22"/>
    </location>
</feature>
<evidence type="ECO:0000313" key="4">
    <source>
        <dbReference type="Proteomes" id="UP000499080"/>
    </source>
</evidence>
<gene>
    <name evidence="3" type="ORF">AVEN_51693_1</name>
</gene>
<dbReference type="PANTHER" id="PTHR47326:SF1">
    <property type="entry name" value="HTH PSQ-TYPE DOMAIN-CONTAINING PROTEIN"/>
    <property type="match status" value="1"/>
</dbReference>
<comment type="caution">
    <text evidence="3">The sequence shown here is derived from an EMBL/GenBank/DDBJ whole genome shotgun (WGS) entry which is preliminary data.</text>
</comment>
<keyword evidence="1" id="KW-0732">Signal</keyword>
<organism evidence="3 4">
    <name type="scientific">Araneus ventricosus</name>
    <name type="common">Orbweaver spider</name>
    <name type="synonym">Epeira ventricosa</name>
    <dbReference type="NCBI Taxonomy" id="182803"/>
    <lineage>
        <taxon>Eukaryota</taxon>
        <taxon>Metazoa</taxon>
        <taxon>Ecdysozoa</taxon>
        <taxon>Arthropoda</taxon>
        <taxon>Chelicerata</taxon>
        <taxon>Arachnida</taxon>
        <taxon>Araneae</taxon>
        <taxon>Araneomorphae</taxon>
        <taxon>Entelegynae</taxon>
        <taxon>Araneoidea</taxon>
        <taxon>Araneidae</taxon>
        <taxon>Araneus</taxon>
    </lineage>
</organism>
<feature type="chain" id="PRO_5021306444" description="DUF4817 domain-containing protein" evidence="1">
    <location>
        <begin position="23"/>
        <end position="342"/>
    </location>
</feature>
<feature type="domain" description="DUF4817" evidence="2">
    <location>
        <begin position="177"/>
        <end position="219"/>
    </location>
</feature>